<dbReference type="AlphaFoldDB" id="A0A3S5A5X4"/>
<feature type="region of interest" description="Disordered" evidence="1">
    <location>
        <begin position="1"/>
        <end position="32"/>
    </location>
</feature>
<gene>
    <name evidence="2" type="ORF">PXEA_LOCUS6258</name>
</gene>
<protein>
    <submittedName>
        <fullName evidence="2">Uncharacterized protein</fullName>
    </submittedName>
</protein>
<evidence type="ECO:0000256" key="1">
    <source>
        <dbReference type="SAM" id="MobiDB-lite"/>
    </source>
</evidence>
<dbReference type="EMBL" id="CAAALY010015932">
    <property type="protein sequence ID" value="VEL12818.1"/>
    <property type="molecule type" value="Genomic_DNA"/>
</dbReference>
<sequence length="225" mass="24287">MLTPIVAEPGQSTPSTGPETPSSTATFSSSPAGLSTSASVAFYYTSTHSSSAATMSTLMMSIFQRGPACLIWPSLAACLVQLAAYAVHTAESKSPPLPSLLADLATDDGGRTGDRATDEAVRLVDNSLFTWHVASDRFIIEVILLPNYRSLFRFRAYDAHVHAHAHASAWESSSRQASDSQLDYPLPHPHPQCVSFSGDICLAYVITAGVRMHRFLFSLESRKTH</sequence>
<comment type="caution">
    <text evidence="2">The sequence shown here is derived from an EMBL/GenBank/DDBJ whole genome shotgun (WGS) entry which is preliminary data.</text>
</comment>
<feature type="compositionally biased region" description="Low complexity" evidence="1">
    <location>
        <begin position="9"/>
        <end position="32"/>
    </location>
</feature>
<evidence type="ECO:0000313" key="2">
    <source>
        <dbReference type="EMBL" id="VEL12818.1"/>
    </source>
</evidence>
<proteinExistence type="predicted"/>
<accession>A0A3S5A5X4</accession>
<organism evidence="2 3">
    <name type="scientific">Protopolystoma xenopodis</name>
    <dbReference type="NCBI Taxonomy" id="117903"/>
    <lineage>
        <taxon>Eukaryota</taxon>
        <taxon>Metazoa</taxon>
        <taxon>Spiralia</taxon>
        <taxon>Lophotrochozoa</taxon>
        <taxon>Platyhelminthes</taxon>
        <taxon>Monogenea</taxon>
        <taxon>Polyopisthocotylea</taxon>
        <taxon>Polystomatidea</taxon>
        <taxon>Polystomatidae</taxon>
        <taxon>Protopolystoma</taxon>
    </lineage>
</organism>
<reference evidence="2" key="1">
    <citation type="submission" date="2018-11" db="EMBL/GenBank/DDBJ databases">
        <authorList>
            <consortium name="Pathogen Informatics"/>
        </authorList>
    </citation>
    <scope>NUCLEOTIDE SEQUENCE</scope>
</reference>
<keyword evidence="3" id="KW-1185">Reference proteome</keyword>
<dbReference type="Proteomes" id="UP000784294">
    <property type="component" value="Unassembled WGS sequence"/>
</dbReference>
<evidence type="ECO:0000313" key="3">
    <source>
        <dbReference type="Proteomes" id="UP000784294"/>
    </source>
</evidence>
<name>A0A3S5A5X4_9PLAT</name>